<organism evidence="9 10">
    <name type="scientific">Trichoglossum hirsutum</name>
    <dbReference type="NCBI Taxonomy" id="265104"/>
    <lineage>
        <taxon>Eukaryota</taxon>
        <taxon>Fungi</taxon>
        <taxon>Dikarya</taxon>
        <taxon>Ascomycota</taxon>
        <taxon>Pezizomycotina</taxon>
        <taxon>Geoglossomycetes</taxon>
        <taxon>Geoglossales</taxon>
        <taxon>Geoglossaceae</taxon>
        <taxon>Trichoglossum</taxon>
    </lineage>
</organism>
<dbReference type="Proteomes" id="UP000750711">
    <property type="component" value="Unassembled WGS sequence"/>
</dbReference>
<evidence type="ECO:0000256" key="4">
    <source>
        <dbReference type="ARBA" id="ARBA00022989"/>
    </source>
</evidence>
<dbReference type="GO" id="GO:0005886">
    <property type="term" value="C:plasma membrane"/>
    <property type="evidence" value="ECO:0007669"/>
    <property type="project" value="TreeGrafter"/>
</dbReference>
<keyword evidence="3 7" id="KW-0812">Transmembrane</keyword>
<keyword evidence="4 7" id="KW-1133">Transmembrane helix</keyword>
<feature type="transmembrane region" description="Helical" evidence="7">
    <location>
        <begin position="67"/>
        <end position="90"/>
    </location>
</feature>
<evidence type="ECO:0000256" key="6">
    <source>
        <dbReference type="SAM" id="MobiDB-lite"/>
    </source>
</evidence>
<dbReference type="Gene3D" id="1.20.1720.10">
    <property type="entry name" value="Multidrug resistance protein D"/>
    <property type="match status" value="2"/>
</dbReference>
<keyword evidence="5 7" id="KW-0472">Membrane</keyword>
<feature type="transmembrane region" description="Helical" evidence="7">
    <location>
        <begin position="483"/>
        <end position="502"/>
    </location>
</feature>
<feature type="region of interest" description="Disordered" evidence="6">
    <location>
        <begin position="560"/>
        <end position="581"/>
    </location>
</feature>
<feature type="transmembrane region" description="Helical" evidence="7">
    <location>
        <begin position="134"/>
        <end position="150"/>
    </location>
</feature>
<dbReference type="PANTHER" id="PTHR23502:SF51">
    <property type="entry name" value="QUINIDINE RESISTANCE PROTEIN 1-RELATED"/>
    <property type="match status" value="1"/>
</dbReference>
<feature type="transmembrane region" description="Helical" evidence="7">
    <location>
        <begin position="423"/>
        <end position="447"/>
    </location>
</feature>
<dbReference type="InterPro" id="IPR020846">
    <property type="entry name" value="MFS_dom"/>
</dbReference>
<evidence type="ECO:0000256" key="1">
    <source>
        <dbReference type="ARBA" id="ARBA00004141"/>
    </source>
</evidence>
<evidence type="ECO:0000313" key="9">
    <source>
        <dbReference type="EMBL" id="KAH0555807.1"/>
    </source>
</evidence>
<proteinExistence type="predicted"/>
<dbReference type="SUPFAM" id="SSF103473">
    <property type="entry name" value="MFS general substrate transporter"/>
    <property type="match status" value="1"/>
</dbReference>
<dbReference type="InterPro" id="IPR011701">
    <property type="entry name" value="MFS"/>
</dbReference>
<evidence type="ECO:0000256" key="3">
    <source>
        <dbReference type="ARBA" id="ARBA00022692"/>
    </source>
</evidence>
<feature type="domain" description="Major facilitator superfamily (MFS) profile" evidence="8">
    <location>
        <begin position="68"/>
        <end position="505"/>
    </location>
</feature>
<feature type="transmembrane region" description="Helical" evidence="7">
    <location>
        <begin position="459"/>
        <end position="477"/>
    </location>
</feature>
<feature type="transmembrane region" description="Helical" evidence="7">
    <location>
        <begin position="223"/>
        <end position="242"/>
    </location>
</feature>
<sequence length="581" mass="63318">MKGVFDSNALMSEQEQVRTSTGSPLHTDTLVVCGSNRAAFTQDAEPLDAEAAMTALYSIFTRREKRFIVFMVAWAGLFAPLSAAIYFPVLPTLARDMHVSNALINLTVTSFMLFQALTPTIFGDLADEQGRRPVYMLTFAIYLVANIGLAKQNSFVALLLLRCLQSAGSSGTAVLGNSIVADIATSGDRGTYMGLAYAGALLGPTIGPAIGGIISQFLGWRAIFWFLTVLCGLFTVLFLICFPETGRNIVGNGSVPPPGWDMSLLNYLQVRKFKKDAQLNPAASRREQFRAKVDTEGRQFRWPNPLKTIYILMEKDAVIILLYNGLIYTSFYCVTTSAPPILKRIYGFNDLQIGLCYMNKSYKSVAKSAGIVIDRNRGDDMRNFPIEEARLSVVFPIISVGICILSCYGWTLHMGMPLAVPLLLQGVIGLTFTGIFMILSTLLLDLFPHSTATATAANNLVRCLLSATGIGVIELLISSMGLGWCFSSIAMAIAITSPFLWVELKFGPRWREARYVRDEEKTRAKNPVPDDALAARIIIPGTQWAVATVATAAAAAANPERENEGVLQAEGDAQGREGMMS</sequence>
<feature type="transmembrane region" description="Helical" evidence="7">
    <location>
        <begin position="391"/>
        <end position="411"/>
    </location>
</feature>
<dbReference type="FunFam" id="1.20.1720.10:FF:000009">
    <property type="entry name" value="MFS multidrug transporter"/>
    <property type="match status" value="1"/>
</dbReference>
<protein>
    <recommendedName>
        <fullName evidence="8">Major facilitator superfamily (MFS) profile domain-containing protein</fullName>
    </recommendedName>
</protein>
<gene>
    <name evidence="9" type="ORF">GP486_006251</name>
</gene>
<reference evidence="9" key="1">
    <citation type="submission" date="2021-03" db="EMBL/GenBank/DDBJ databases">
        <title>Comparative genomics and phylogenomic investigation of the class Geoglossomycetes provide insights into ecological specialization and systematics.</title>
        <authorList>
            <person name="Melie T."/>
            <person name="Pirro S."/>
            <person name="Miller A.N."/>
            <person name="Quandt A."/>
        </authorList>
    </citation>
    <scope>NUCLEOTIDE SEQUENCE</scope>
    <source>
        <strain evidence="9">CAQ_001_2017</strain>
    </source>
</reference>
<dbReference type="InterPro" id="IPR036259">
    <property type="entry name" value="MFS_trans_sf"/>
</dbReference>
<comment type="subcellular location">
    <subcellularLocation>
        <location evidence="1">Membrane</location>
        <topology evidence="1">Multi-pass membrane protein</topology>
    </subcellularLocation>
</comment>
<feature type="transmembrane region" description="Helical" evidence="7">
    <location>
        <begin position="102"/>
        <end position="122"/>
    </location>
</feature>
<dbReference type="EMBL" id="JAGHQM010001347">
    <property type="protein sequence ID" value="KAH0555807.1"/>
    <property type="molecule type" value="Genomic_DNA"/>
</dbReference>
<dbReference type="Pfam" id="PF07690">
    <property type="entry name" value="MFS_1"/>
    <property type="match status" value="1"/>
</dbReference>
<dbReference type="AlphaFoldDB" id="A0A9P8IK89"/>
<evidence type="ECO:0000313" key="10">
    <source>
        <dbReference type="Proteomes" id="UP000750711"/>
    </source>
</evidence>
<dbReference type="GO" id="GO:0022857">
    <property type="term" value="F:transmembrane transporter activity"/>
    <property type="evidence" value="ECO:0007669"/>
    <property type="project" value="InterPro"/>
</dbReference>
<comment type="caution">
    <text evidence="9">The sequence shown here is derived from an EMBL/GenBank/DDBJ whole genome shotgun (WGS) entry which is preliminary data.</text>
</comment>
<dbReference type="PROSITE" id="PS50850">
    <property type="entry name" value="MFS"/>
    <property type="match status" value="1"/>
</dbReference>
<keyword evidence="2" id="KW-0813">Transport</keyword>
<evidence type="ECO:0000259" key="8">
    <source>
        <dbReference type="PROSITE" id="PS50850"/>
    </source>
</evidence>
<dbReference type="PRINTS" id="PR01036">
    <property type="entry name" value="TCRTETB"/>
</dbReference>
<name>A0A9P8IK89_9PEZI</name>
<evidence type="ECO:0000256" key="2">
    <source>
        <dbReference type="ARBA" id="ARBA00022448"/>
    </source>
</evidence>
<evidence type="ECO:0000256" key="7">
    <source>
        <dbReference type="SAM" id="Phobius"/>
    </source>
</evidence>
<dbReference type="PANTHER" id="PTHR23502">
    <property type="entry name" value="MAJOR FACILITATOR SUPERFAMILY"/>
    <property type="match status" value="1"/>
</dbReference>
<keyword evidence="10" id="KW-1185">Reference proteome</keyword>
<accession>A0A9P8IK89</accession>
<evidence type="ECO:0000256" key="5">
    <source>
        <dbReference type="ARBA" id="ARBA00023136"/>
    </source>
</evidence>
<feature type="transmembrane region" description="Helical" evidence="7">
    <location>
        <begin position="192"/>
        <end position="217"/>
    </location>
</feature>